<dbReference type="SUPFAM" id="SSF54373">
    <property type="entry name" value="FAD-linked reductases, C-terminal domain"/>
    <property type="match status" value="1"/>
</dbReference>
<gene>
    <name evidence="11" type="ORF">ASU33_10450</name>
</gene>
<dbReference type="GO" id="GO:0050361">
    <property type="term" value="F:tryptophan 2-monooxygenase activity"/>
    <property type="evidence" value="ECO:0007669"/>
    <property type="project" value="UniProtKB-EC"/>
</dbReference>
<evidence type="ECO:0000256" key="7">
    <source>
        <dbReference type="ARBA" id="ARBA00023070"/>
    </source>
</evidence>
<dbReference type="Pfam" id="PF01593">
    <property type="entry name" value="Amino_oxidase"/>
    <property type="match status" value="1"/>
</dbReference>
<dbReference type="InterPro" id="IPR001613">
    <property type="entry name" value="Flavin_amine_oxidase"/>
</dbReference>
<comment type="cofactor">
    <cofactor evidence="1">
        <name>FAD</name>
        <dbReference type="ChEBI" id="CHEBI:57692"/>
    </cofactor>
</comment>
<evidence type="ECO:0000313" key="12">
    <source>
        <dbReference type="Proteomes" id="UP000054223"/>
    </source>
</evidence>
<dbReference type="PANTHER" id="PTHR10742:SF410">
    <property type="entry name" value="LYSINE-SPECIFIC HISTONE DEMETHYLASE 2"/>
    <property type="match status" value="1"/>
</dbReference>
<evidence type="ECO:0000313" key="11">
    <source>
        <dbReference type="EMBL" id="KUG08566.1"/>
    </source>
</evidence>
<evidence type="ECO:0000256" key="1">
    <source>
        <dbReference type="ARBA" id="ARBA00001974"/>
    </source>
</evidence>
<dbReference type="InterPro" id="IPR036188">
    <property type="entry name" value="FAD/NAD-bd_sf"/>
</dbReference>
<evidence type="ECO:0000256" key="3">
    <source>
        <dbReference type="ARBA" id="ARBA00005833"/>
    </source>
</evidence>
<feature type="binding site" evidence="9">
    <location>
        <position position="203"/>
    </location>
    <ligand>
        <name>FAD</name>
        <dbReference type="ChEBI" id="CHEBI:57692"/>
    </ligand>
</feature>
<sequence length="440" mass="47192">MTEAEVLIIGAGAAGLMAARELSQAGKRVVVLEARQRLGGRIYTFSGEGFTAPTEAGAEFMHGEVPLTQSLLAEANIAYHDTAGEMYEVENGQVQASEGMFEDLPTLLEHLQTLEHDMTLASYLAQYFAGEQYAGLRTWVTRFAEGYDAADAERVSVFALREEWAAGGAEDSPRPAGGYSRLIEHLAAACRVAGGQIHLGHVVQTVQWQPGRAQVLCTNGSQFMAKQIMLTLPLGVLQARDGQPGYVRFQPELPTQRAAAQALGFGPVIKVLLEFDTSFWETVGPALQRPLPNMGFLFSDAPVPTWWSQLPEQRPLLTGWVAGPAAERLRHTAPEEVLQQALESVAYLLGSSPAAVREHLVAHKVVNWGADAFALGAYAYATVGAAEARAVLTQPVANTLFFAGEALYEGHAMGTVEAALASGQQTAQKLLACPINPHSA</sequence>
<dbReference type="GO" id="GO:0009851">
    <property type="term" value="P:auxin biosynthetic process"/>
    <property type="evidence" value="ECO:0007669"/>
    <property type="project" value="UniProtKB-KW"/>
</dbReference>
<dbReference type="RefSeq" id="WP_059070158.1">
    <property type="nucleotide sequence ID" value="NZ_LNAL01000006.1"/>
</dbReference>
<comment type="caution">
    <text evidence="11">The sequence shown here is derived from an EMBL/GenBank/DDBJ whole genome shotgun (WGS) entry which is preliminary data.</text>
</comment>
<dbReference type="EC" id="1.13.12.3" evidence="4"/>
<name>A0A9X0L5E2_SOLP1</name>
<dbReference type="Gene3D" id="3.50.50.60">
    <property type="entry name" value="FAD/NAD(P)-binding domain"/>
    <property type="match status" value="1"/>
</dbReference>
<evidence type="ECO:0000256" key="8">
    <source>
        <dbReference type="ARBA" id="ARBA00047321"/>
    </source>
</evidence>
<reference evidence="11 12" key="1">
    <citation type="submission" date="2015-11" db="EMBL/GenBank/DDBJ databases">
        <title>Solirubrum puertoriconensis gen. nov. an environmental bacteria isolated in Puerto Rico.</title>
        <authorList>
            <person name="Cuebas-Irizarry M.F."/>
            <person name="Montalvo-Rodriguez R."/>
        </authorList>
    </citation>
    <scope>NUCLEOTIDE SEQUENCE [LARGE SCALE GENOMIC DNA]</scope>
    <source>
        <strain evidence="11 12">MC1A</strain>
    </source>
</reference>
<dbReference type="InterPro" id="IPR050281">
    <property type="entry name" value="Flavin_monoamine_oxidase"/>
</dbReference>
<evidence type="ECO:0000256" key="4">
    <source>
        <dbReference type="ARBA" id="ARBA00012535"/>
    </source>
</evidence>
<dbReference type="OrthoDB" id="56323at2"/>
<evidence type="ECO:0000256" key="6">
    <source>
        <dbReference type="ARBA" id="ARBA00023002"/>
    </source>
</evidence>
<keyword evidence="12" id="KW-1185">Reference proteome</keyword>
<dbReference type="InterPro" id="IPR002937">
    <property type="entry name" value="Amino_oxidase"/>
</dbReference>
<dbReference type="Proteomes" id="UP000054223">
    <property type="component" value="Unassembled WGS sequence"/>
</dbReference>
<dbReference type="SUPFAM" id="SSF51905">
    <property type="entry name" value="FAD/NAD(P)-binding domain"/>
    <property type="match status" value="1"/>
</dbReference>
<comment type="catalytic activity">
    <reaction evidence="8">
        <text>L-tryptophan + O2 = indole-3-acetamide + CO2 + H2O</text>
        <dbReference type="Rhea" id="RHEA:16165"/>
        <dbReference type="ChEBI" id="CHEBI:15377"/>
        <dbReference type="ChEBI" id="CHEBI:15379"/>
        <dbReference type="ChEBI" id="CHEBI:16031"/>
        <dbReference type="ChEBI" id="CHEBI:16526"/>
        <dbReference type="ChEBI" id="CHEBI:57912"/>
        <dbReference type="EC" id="1.13.12.3"/>
    </reaction>
</comment>
<comment type="similarity">
    <text evidence="3">Belongs to the tryptophan 2-monooxygenase family.</text>
</comment>
<keyword evidence="6" id="KW-0560">Oxidoreductase</keyword>
<evidence type="ECO:0000256" key="2">
    <source>
        <dbReference type="ARBA" id="ARBA00004814"/>
    </source>
</evidence>
<accession>A0A9X0L5E2</accession>
<dbReference type="AlphaFoldDB" id="A0A9X0L5E2"/>
<dbReference type="PRINTS" id="PR00757">
    <property type="entry name" value="AMINEOXDASEF"/>
</dbReference>
<comment type="pathway">
    <text evidence="2">Plant hormone metabolism; auxin biosynthesis.</text>
</comment>
<evidence type="ECO:0000256" key="9">
    <source>
        <dbReference type="PIRSR" id="PIRSR601613-1"/>
    </source>
</evidence>
<evidence type="ECO:0000259" key="10">
    <source>
        <dbReference type="Pfam" id="PF01593"/>
    </source>
</evidence>
<dbReference type="PANTHER" id="PTHR10742">
    <property type="entry name" value="FLAVIN MONOAMINE OXIDASE"/>
    <property type="match status" value="1"/>
</dbReference>
<organism evidence="11 12">
    <name type="scientific">Solirubrum puertoriconensis</name>
    <dbReference type="NCBI Taxonomy" id="1751427"/>
    <lineage>
        <taxon>Bacteria</taxon>
        <taxon>Pseudomonadati</taxon>
        <taxon>Bacteroidota</taxon>
        <taxon>Cytophagia</taxon>
        <taxon>Cytophagales</taxon>
    </lineage>
</organism>
<proteinExistence type="inferred from homology"/>
<keyword evidence="7" id="KW-0073">Auxin biosynthesis</keyword>
<protein>
    <recommendedName>
        <fullName evidence="5">Tryptophan 2-monooxygenase</fullName>
        <ecNumber evidence="4">1.13.12.3</ecNumber>
    </recommendedName>
</protein>
<feature type="domain" description="Amine oxidase" evidence="10">
    <location>
        <begin position="14"/>
        <end position="431"/>
    </location>
</feature>
<feature type="binding site" evidence="9">
    <location>
        <begin position="33"/>
        <end position="34"/>
    </location>
    <ligand>
        <name>FAD</name>
        <dbReference type="ChEBI" id="CHEBI:57692"/>
    </ligand>
</feature>
<evidence type="ECO:0000256" key="5">
    <source>
        <dbReference type="ARBA" id="ARBA00017871"/>
    </source>
</evidence>
<dbReference type="EMBL" id="LNAL01000006">
    <property type="protein sequence ID" value="KUG08566.1"/>
    <property type="molecule type" value="Genomic_DNA"/>
</dbReference>